<dbReference type="Proteomes" id="UP000266745">
    <property type="component" value="Chromosome"/>
</dbReference>
<dbReference type="InterPro" id="IPR023393">
    <property type="entry name" value="START-like_dom_sf"/>
</dbReference>
<dbReference type="GeneID" id="24875283"/>
<dbReference type="SUPFAM" id="SSF55961">
    <property type="entry name" value="Bet v1-like"/>
    <property type="match status" value="1"/>
</dbReference>
<dbReference type="CDD" id="cd07821">
    <property type="entry name" value="PYR_PYL_RCAR_like"/>
    <property type="match status" value="1"/>
</dbReference>
<dbReference type="InterPro" id="IPR019587">
    <property type="entry name" value="Polyketide_cyclase/dehydratase"/>
</dbReference>
<dbReference type="AlphaFoldDB" id="A0A3G1AZY5"/>
<name>A0A3G1AZY5_9ARCH</name>
<dbReference type="PANTHER" id="PTHR39332:SF7">
    <property type="entry name" value="SRPBCC FAMILY PROTEIN"/>
    <property type="match status" value="1"/>
</dbReference>
<dbReference type="STRING" id="1603555.SU86_002625"/>
<protein>
    <recommendedName>
        <fullName evidence="3">SRPBCC family protein</fullName>
    </recommendedName>
</protein>
<dbReference type="PANTHER" id="PTHR39332">
    <property type="entry name" value="BLL4707 PROTEIN"/>
    <property type="match status" value="1"/>
</dbReference>
<reference evidence="1 2" key="1">
    <citation type="journal article" date="2016" name="Sci. Rep.">
        <title>A novel ammonia-oxidizing archaeon from wastewater treatment plant: Its enrichment, physiological and genomic characteristics.</title>
        <authorList>
            <person name="Li Y."/>
            <person name="Ding K."/>
            <person name="Wen X."/>
            <person name="Zhang B."/>
            <person name="Shen B."/>
            <person name="Yang Y."/>
        </authorList>
    </citation>
    <scope>NUCLEOTIDE SEQUENCE [LARGE SCALE GENOMIC DNA]</scope>
    <source>
        <strain evidence="1 2">SAT1</strain>
    </source>
</reference>
<dbReference type="KEGG" id="tah:SU86_002625"/>
<accession>A0A3G1AZY5</accession>
<dbReference type="OrthoDB" id="10993at2157"/>
<sequence length="158" mass="17564">MSKTVLSHNKNGSFSGMVSQSITINVSVSTLWKEVGNFGGLSDWVLDVKKTEFLSKIKNDVGAARKIMFSDGSTVIEYAVGWKEKEYLSYIATSGLPLDGYHATLSITPKGKSCNLGWSSFLISQDSDKKKFEEFLTFMESFYSKSLETLKENLEKAT</sequence>
<dbReference type="Pfam" id="PF10604">
    <property type="entry name" value="Polyketide_cyc2"/>
    <property type="match status" value="1"/>
</dbReference>
<proteinExistence type="predicted"/>
<keyword evidence="2" id="KW-1185">Reference proteome</keyword>
<organism evidence="1 2">
    <name type="scientific">Candidatus Nitrosotenuis cloacae</name>
    <dbReference type="NCBI Taxonomy" id="1603555"/>
    <lineage>
        <taxon>Archaea</taxon>
        <taxon>Nitrososphaerota</taxon>
        <taxon>Candidatus Nitrosotenuis</taxon>
    </lineage>
</organism>
<evidence type="ECO:0000313" key="1">
    <source>
        <dbReference type="EMBL" id="AJZ75458.1"/>
    </source>
</evidence>
<dbReference type="RefSeq" id="WP_048188095.1">
    <property type="nucleotide sequence ID" value="NZ_CP011097.1"/>
</dbReference>
<evidence type="ECO:0000313" key="2">
    <source>
        <dbReference type="Proteomes" id="UP000266745"/>
    </source>
</evidence>
<dbReference type="Gene3D" id="3.30.530.20">
    <property type="match status" value="1"/>
</dbReference>
<evidence type="ECO:0008006" key="3">
    <source>
        <dbReference type="Google" id="ProtNLM"/>
    </source>
</evidence>
<dbReference type="EMBL" id="CP011097">
    <property type="protein sequence ID" value="AJZ75458.1"/>
    <property type="molecule type" value="Genomic_DNA"/>
</dbReference>
<gene>
    <name evidence="1" type="ORF">SU86_002625</name>
</gene>